<dbReference type="InterPro" id="IPR035930">
    <property type="entry name" value="FomD-like_sf"/>
</dbReference>
<name>A0ABY8QSZ6_9MICO</name>
<reference evidence="3 4" key="1">
    <citation type="submission" date="2023-05" db="EMBL/GenBank/DDBJ databases">
        <title>Lithophilousrod everest ZFBP1038 complete genpme.</title>
        <authorList>
            <person name="Tian M."/>
        </authorList>
    </citation>
    <scope>NUCLEOTIDE SEQUENCE [LARGE SCALE GENOMIC DNA]</scope>
    <source>
        <strain evidence="3 4">ZFBP1038</strain>
    </source>
</reference>
<gene>
    <name evidence="3" type="ORF">LWF01_18990</name>
</gene>
<keyword evidence="4" id="KW-1185">Reference proteome</keyword>
<dbReference type="PANTHER" id="PTHR39159">
    <property type="match status" value="1"/>
</dbReference>
<evidence type="ECO:0000256" key="1">
    <source>
        <dbReference type="ARBA" id="ARBA00022801"/>
    </source>
</evidence>
<dbReference type="SUPFAM" id="SSF159234">
    <property type="entry name" value="FomD-like"/>
    <property type="match status" value="1"/>
</dbReference>
<evidence type="ECO:0000259" key="2">
    <source>
        <dbReference type="Pfam" id="PF04167"/>
    </source>
</evidence>
<dbReference type="Proteomes" id="UP001209083">
    <property type="component" value="Chromosome"/>
</dbReference>
<dbReference type="RefSeq" id="WP_349638938.1">
    <property type="nucleotide sequence ID" value="NZ_CP090958.1"/>
</dbReference>
<dbReference type="Gene3D" id="2.40.380.10">
    <property type="entry name" value="FomD-like"/>
    <property type="match status" value="1"/>
</dbReference>
<proteinExistence type="predicted"/>
<keyword evidence="1" id="KW-0378">Hydrolase</keyword>
<protein>
    <submittedName>
        <fullName evidence="3">DUF402 domain-containing protein</fullName>
    </submittedName>
</protein>
<evidence type="ECO:0000313" key="3">
    <source>
        <dbReference type="EMBL" id="WGW12139.1"/>
    </source>
</evidence>
<dbReference type="PANTHER" id="PTHR39159:SF1">
    <property type="entry name" value="UPF0374 PROTEIN YGAC"/>
    <property type="match status" value="1"/>
</dbReference>
<feature type="domain" description="DUF402" evidence="2">
    <location>
        <begin position="71"/>
        <end position="186"/>
    </location>
</feature>
<accession>A0ABY8QSZ6</accession>
<organism evidence="3 4">
    <name type="scientific">Saxibacter everestensis</name>
    <dbReference type="NCBI Taxonomy" id="2909229"/>
    <lineage>
        <taxon>Bacteria</taxon>
        <taxon>Bacillati</taxon>
        <taxon>Actinomycetota</taxon>
        <taxon>Actinomycetes</taxon>
        <taxon>Micrococcales</taxon>
        <taxon>Brevibacteriaceae</taxon>
        <taxon>Saxibacter</taxon>
    </lineage>
</organism>
<evidence type="ECO:0000313" key="4">
    <source>
        <dbReference type="Proteomes" id="UP001209083"/>
    </source>
</evidence>
<dbReference type="InterPro" id="IPR007295">
    <property type="entry name" value="DUF402"/>
</dbReference>
<sequence length="222" mass="25448">MENNRTPRWNSGDQISWVYRDPAFPDLVDLRPVTVVDDTDDHLAVYLESGTRMLCQVLSDGHDIRSLPGPERFSAPRAQAVRRWTGGGILAVFQPNTMYSVWCFETRPGIRNLYYVNIELPFTRDVDGIETSDLVLDVIVRPDRSFHYKDEDELELARHAGMYSDSQIASIREAASDAAQTVRRWAFPFNAGFENFRPDPTWQIPELPNSSKWQLDLDPITT</sequence>
<dbReference type="InterPro" id="IPR050212">
    <property type="entry name" value="Ntdp-like"/>
</dbReference>
<dbReference type="EMBL" id="CP090958">
    <property type="protein sequence ID" value="WGW12139.1"/>
    <property type="molecule type" value="Genomic_DNA"/>
</dbReference>
<dbReference type="Pfam" id="PF04167">
    <property type="entry name" value="DUF402"/>
    <property type="match status" value="1"/>
</dbReference>